<evidence type="ECO:0000313" key="2">
    <source>
        <dbReference type="RefSeq" id="XP_025409189.1"/>
    </source>
</evidence>
<dbReference type="AlphaFoldDB" id="A0A8B8FFS4"/>
<evidence type="ECO:0000313" key="1">
    <source>
        <dbReference type="Proteomes" id="UP000694846"/>
    </source>
</evidence>
<dbReference type="Proteomes" id="UP000694846">
    <property type="component" value="Unplaced"/>
</dbReference>
<proteinExistence type="predicted"/>
<dbReference type="RefSeq" id="XP_025409190.1">
    <property type="nucleotide sequence ID" value="XM_025553405.1"/>
</dbReference>
<dbReference type="OrthoDB" id="6617117at2759"/>
<keyword evidence="1" id="KW-1185">Reference proteome</keyword>
<reference evidence="2 3" key="1">
    <citation type="submission" date="2025-04" db="UniProtKB">
        <authorList>
            <consortium name="RefSeq"/>
        </authorList>
    </citation>
    <scope>IDENTIFICATION</scope>
    <source>
        <tissue evidence="2 3">Whole body</tissue>
    </source>
</reference>
<gene>
    <name evidence="2 3" type="primary">LOC112682718</name>
</gene>
<accession>A0A8B8FFS4</accession>
<dbReference type="RefSeq" id="XP_025409189.1">
    <property type="nucleotide sequence ID" value="XM_025553404.1"/>
</dbReference>
<name>A0A8B8FFS4_9HEMI</name>
<protein>
    <submittedName>
        <fullName evidence="2 3">Uncharacterized protein LOC112682718</fullName>
    </submittedName>
</protein>
<dbReference type="GeneID" id="112682718"/>
<evidence type="ECO:0000313" key="3">
    <source>
        <dbReference type="RefSeq" id="XP_025409190.1"/>
    </source>
</evidence>
<organism evidence="1 3">
    <name type="scientific">Sipha flava</name>
    <name type="common">yellow sugarcane aphid</name>
    <dbReference type="NCBI Taxonomy" id="143950"/>
    <lineage>
        <taxon>Eukaryota</taxon>
        <taxon>Metazoa</taxon>
        <taxon>Ecdysozoa</taxon>
        <taxon>Arthropoda</taxon>
        <taxon>Hexapoda</taxon>
        <taxon>Insecta</taxon>
        <taxon>Pterygota</taxon>
        <taxon>Neoptera</taxon>
        <taxon>Paraneoptera</taxon>
        <taxon>Hemiptera</taxon>
        <taxon>Sternorrhyncha</taxon>
        <taxon>Aphidomorpha</taxon>
        <taxon>Aphidoidea</taxon>
        <taxon>Aphididae</taxon>
        <taxon>Sipha</taxon>
    </lineage>
</organism>
<sequence length="322" mass="37009">MYPGPRQDDDSEIVQRILANNHHAFQWPMYHERNLNHTREKGIEQQTFRDNIIGNGQHHNQLYYPLSYGTVSENVQQEPHHYMYHQMIANGLLPPPTPVPSIIPPLISSLLPESYSHFIHHPSTMIEYNSQQQQLPRALTIGNAIQHCQQHINSNENNNTAAAEMITNDSSSRFRRLHLKENTIAADMTSTVIVNNARLGQQQRPSNKDETIAKTIVTKQTMEVNDDKVVSVCKRTILSAINKIIIDDYVSALCKLRKTIRVLDILMFNEEGRVIGSAKVETVKPWLETLKDMEQRISSKHKHRHGDDNRYDGSNVIKKCRK</sequence>